<protein>
    <submittedName>
        <fullName evidence="4">GntR family transcriptional regulator</fullName>
    </submittedName>
</protein>
<dbReference type="SMART" id="SM00345">
    <property type="entry name" value="HTH_GNTR"/>
    <property type="match status" value="1"/>
</dbReference>
<dbReference type="SUPFAM" id="SSF46785">
    <property type="entry name" value="Winged helix' DNA-binding domain"/>
    <property type="match status" value="1"/>
</dbReference>
<dbReference type="PROSITE" id="PS50949">
    <property type="entry name" value="HTH_GNTR"/>
    <property type="match status" value="1"/>
</dbReference>
<dbReference type="GO" id="GO:0003700">
    <property type="term" value="F:DNA-binding transcription factor activity"/>
    <property type="evidence" value="ECO:0007669"/>
    <property type="project" value="InterPro"/>
</dbReference>
<evidence type="ECO:0000256" key="1">
    <source>
        <dbReference type="ARBA" id="ARBA00023015"/>
    </source>
</evidence>
<dbReference type="Pfam" id="PF00392">
    <property type="entry name" value="GntR"/>
    <property type="match status" value="1"/>
</dbReference>
<keyword evidence="1" id="KW-0805">Transcription regulation</keyword>
<sequence>MTSSNTKVYLEIVKKIRSIMEEDGLVAGDRLPSERELSSRLNVGRSSVREALRALELVGLIETRRGEGTFIRNFYDNGLVQLIAPFLLQDEKTIRDLLQTKRLLEKDMIRIVCNLPKETFSKVLNKLHQVLDENENSIPTLHQTFFKTLIEQVDNYLLYRIWMIVNDYVATLSCKVSGDSIDMYRKLYATLEEKQENDALKIYDELVENIQFHS</sequence>
<evidence type="ECO:0000256" key="2">
    <source>
        <dbReference type="ARBA" id="ARBA00023125"/>
    </source>
</evidence>
<keyword evidence="3" id="KW-0804">Transcription</keyword>
<dbReference type="GO" id="GO:0003677">
    <property type="term" value="F:DNA binding"/>
    <property type="evidence" value="ECO:0007669"/>
    <property type="project" value="UniProtKB-KW"/>
</dbReference>
<dbReference type="Proteomes" id="UP000220226">
    <property type="component" value="Unassembled WGS sequence"/>
</dbReference>
<dbReference type="PANTHER" id="PTHR43537">
    <property type="entry name" value="TRANSCRIPTIONAL REGULATOR, GNTR FAMILY"/>
    <property type="match status" value="1"/>
</dbReference>
<dbReference type="Gene3D" id="1.10.10.10">
    <property type="entry name" value="Winged helix-like DNA-binding domain superfamily/Winged helix DNA-binding domain"/>
    <property type="match status" value="1"/>
</dbReference>
<dbReference type="PRINTS" id="PR00035">
    <property type="entry name" value="HTHGNTR"/>
</dbReference>
<proteinExistence type="predicted"/>
<organism evidence="4 5">
    <name type="scientific">Bacillus cereus</name>
    <dbReference type="NCBI Taxonomy" id="1396"/>
    <lineage>
        <taxon>Bacteria</taxon>
        <taxon>Bacillati</taxon>
        <taxon>Bacillota</taxon>
        <taxon>Bacilli</taxon>
        <taxon>Bacillales</taxon>
        <taxon>Bacillaceae</taxon>
        <taxon>Bacillus</taxon>
        <taxon>Bacillus cereus group</taxon>
    </lineage>
</organism>
<dbReference type="InterPro" id="IPR036390">
    <property type="entry name" value="WH_DNA-bd_sf"/>
</dbReference>
<comment type="caution">
    <text evidence="4">The sequence shown here is derived from an EMBL/GenBank/DDBJ whole genome shotgun (WGS) entry which is preliminary data.</text>
</comment>
<dbReference type="EMBL" id="NTQT01000014">
    <property type="protein sequence ID" value="PFC74645.1"/>
    <property type="molecule type" value="Genomic_DNA"/>
</dbReference>
<dbReference type="InterPro" id="IPR036388">
    <property type="entry name" value="WH-like_DNA-bd_sf"/>
</dbReference>
<evidence type="ECO:0000313" key="4">
    <source>
        <dbReference type="EMBL" id="PFC74645.1"/>
    </source>
</evidence>
<dbReference type="AlphaFoldDB" id="A0A2B1IIZ7"/>
<accession>A0A2B1IIZ7</accession>
<reference evidence="4 5" key="1">
    <citation type="submission" date="2017-09" db="EMBL/GenBank/DDBJ databases">
        <title>Large-scale bioinformatics analysis of Bacillus genomes uncovers conserved roles of natural products in bacterial physiology.</title>
        <authorList>
            <consortium name="Agbiome Team Llc"/>
            <person name="Bleich R.M."/>
            <person name="Grubbs K.J."/>
            <person name="Santa Maria K.C."/>
            <person name="Allen S.E."/>
            <person name="Farag S."/>
            <person name="Shank E.A."/>
            <person name="Bowers A."/>
        </authorList>
    </citation>
    <scope>NUCLEOTIDE SEQUENCE [LARGE SCALE GENOMIC DNA]</scope>
    <source>
        <strain evidence="4 5">AFS025165</strain>
    </source>
</reference>
<dbReference type="CDD" id="cd07377">
    <property type="entry name" value="WHTH_GntR"/>
    <property type="match status" value="1"/>
</dbReference>
<keyword evidence="2" id="KW-0238">DNA-binding</keyword>
<evidence type="ECO:0000256" key="3">
    <source>
        <dbReference type="ARBA" id="ARBA00023163"/>
    </source>
</evidence>
<gene>
    <name evidence="4" type="ORF">CN290_11650</name>
</gene>
<dbReference type="InterPro" id="IPR000524">
    <property type="entry name" value="Tscrpt_reg_HTH_GntR"/>
</dbReference>
<evidence type="ECO:0000313" key="5">
    <source>
        <dbReference type="Proteomes" id="UP000220226"/>
    </source>
</evidence>
<name>A0A2B1IIZ7_BACCE</name>
<dbReference type="PANTHER" id="PTHR43537:SF54">
    <property type="entry name" value="TRANSCRIPTIONAL REGULATOR, GNTR FAMILY"/>
    <property type="match status" value="1"/>
</dbReference>
<dbReference type="RefSeq" id="WP_097952002.1">
    <property type="nucleotide sequence ID" value="NZ_NTQA01000025.1"/>
</dbReference>